<dbReference type="InterPro" id="IPR027417">
    <property type="entry name" value="P-loop_NTPase"/>
</dbReference>
<protein>
    <submittedName>
        <fullName evidence="12">Helicase SKI2W</fullName>
    </submittedName>
</protein>
<dbReference type="InterPro" id="IPR011545">
    <property type="entry name" value="DEAD/DEAH_box_helicase_dom"/>
</dbReference>
<reference evidence="12 13" key="1">
    <citation type="submission" date="2021-06" db="EMBL/GenBank/DDBJ databases">
        <title>Caerostris darwini draft genome.</title>
        <authorList>
            <person name="Kono N."/>
            <person name="Arakawa K."/>
        </authorList>
    </citation>
    <scope>NUCLEOTIDE SEQUENCE [LARGE SCALE GENOMIC DNA]</scope>
</reference>
<dbReference type="Pfam" id="PF00270">
    <property type="entry name" value="DEAD"/>
    <property type="match status" value="1"/>
</dbReference>
<evidence type="ECO:0000256" key="9">
    <source>
        <dbReference type="SAM" id="MobiDB-lite"/>
    </source>
</evidence>
<dbReference type="InterPro" id="IPR025696">
    <property type="entry name" value="Beta-barrel_MTR4"/>
</dbReference>
<dbReference type="Gene3D" id="1.10.3380.30">
    <property type="match status" value="2"/>
</dbReference>
<dbReference type="SMART" id="SM00490">
    <property type="entry name" value="HELICc"/>
    <property type="match status" value="1"/>
</dbReference>
<dbReference type="GO" id="GO:0016787">
    <property type="term" value="F:hydrolase activity"/>
    <property type="evidence" value="ECO:0007669"/>
    <property type="project" value="UniProtKB-KW"/>
</dbReference>
<keyword evidence="4" id="KW-0378">Hydrolase</keyword>
<evidence type="ECO:0000256" key="5">
    <source>
        <dbReference type="ARBA" id="ARBA00022806"/>
    </source>
</evidence>
<dbReference type="FunFam" id="1.10.3380.30:FF:000001">
    <property type="entry name" value="Ski2 ATP-dependent RNA helicase"/>
    <property type="match status" value="1"/>
</dbReference>
<evidence type="ECO:0000259" key="10">
    <source>
        <dbReference type="PROSITE" id="PS51192"/>
    </source>
</evidence>
<dbReference type="InterPro" id="IPR001650">
    <property type="entry name" value="Helicase_C-like"/>
</dbReference>
<evidence type="ECO:0000256" key="2">
    <source>
        <dbReference type="ARBA" id="ARBA00022490"/>
    </source>
</evidence>
<dbReference type="FunFam" id="3.40.50.300:FF:000447">
    <property type="entry name" value="helicase SKI2W isoform X2"/>
    <property type="match status" value="1"/>
</dbReference>
<dbReference type="Pfam" id="PF08148">
    <property type="entry name" value="DSHCT"/>
    <property type="match status" value="1"/>
</dbReference>
<dbReference type="GO" id="GO:0003724">
    <property type="term" value="F:RNA helicase activity"/>
    <property type="evidence" value="ECO:0007669"/>
    <property type="project" value="UniProtKB-EC"/>
</dbReference>
<dbReference type="InterPro" id="IPR050699">
    <property type="entry name" value="RNA-DNA_Helicase"/>
</dbReference>
<keyword evidence="5 12" id="KW-0347">Helicase</keyword>
<evidence type="ECO:0000256" key="3">
    <source>
        <dbReference type="ARBA" id="ARBA00022741"/>
    </source>
</evidence>
<evidence type="ECO:0000256" key="7">
    <source>
        <dbReference type="ARBA" id="ARBA00022884"/>
    </source>
</evidence>
<dbReference type="InterPro" id="IPR016438">
    <property type="entry name" value="SKI2-like"/>
</dbReference>
<evidence type="ECO:0000313" key="12">
    <source>
        <dbReference type="EMBL" id="GIY79362.1"/>
    </source>
</evidence>
<dbReference type="EMBL" id="BPLQ01014384">
    <property type="protein sequence ID" value="GIY79362.1"/>
    <property type="molecule type" value="Genomic_DNA"/>
</dbReference>
<dbReference type="GO" id="GO:0005524">
    <property type="term" value="F:ATP binding"/>
    <property type="evidence" value="ECO:0007669"/>
    <property type="project" value="UniProtKB-KW"/>
</dbReference>
<organism evidence="12 13">
    <name type="scientific">Caerostris darwini</name>
    <dbReference type="NCBI Taxonomy" id="1538125"/>
    <lineage>
        <taxon>Eukaryota</taxon>
        <taxon>Metazoa</taxon>
        <taxon>Ecdysozoa</taxon>
        <taxon>Arthropoda</taxon>
        <taxon>Chelicerata</taxon>
        <taxon>Arachnida</taxon>
        <taxon>Araneae</taxon>
        <taxon>Araneomorphae</taxon>
        <taxon>Entelegynae</taxon>
        <taxon>Araneoidea</taxon>
        <taxon>Araneidae</taxon>
        <taxon>Caerostris</taxon>
    </lineage>
</organism>
<dbReference type="SUPFAM" id="SSF52540">
    <property type="entry name" value="P-loop containing nucleoside triphosphate hydrolases"/>
    <property type="match status" value="1"/>
</dbReference>
<feature type="region of interest" description="Disordered" evidence="9">
    <location>
        <begin position="22"/>
        <end position="42"/>
    </location>
</feature>
<dbReference type="GO" id="GO:0055087">
    <property type="term" value="C:Ski complex"/>
    <property type="evidence" value="ECO:0007669"/>
    <property type="project" value="TreeGrafter"/>
</dbReference>
<keyword evidence="2" id="KW-0963">Cytoplasm</keyword>
<comment type="caution">
    <text evidence="12">The sequence shown here is derived from an EMBL/GenBank/DDBJ whole genome shotgun (WGS) entry which is preliminary data.</text>
</comment>
<dbReference type="Pfam" id="PF00271">
    <property type="entry name" value="Helicase_C"/>
    <property type="match status" value="1"/>
</dbReference>
<dbReference type="PROSITE" id="PS51192">
    <property type="entry name" value="HELICASE_ATP_BIND_1"/>
    <property type="match status" value="1"/>
</dbReference>
<dbReference type="PIRSF" id="PIRSF005198">
    <property type="entry name" value="Antiviral_helicase_SKI2"/>
    <property type="match status" value="1"/>
</dbReference>
<dbReference type="GO" id="GO:0003723">
    <property type="term" value="F:RNA binding"/>
    <property type="evidence" value="ECO:0007669"/>
    <property type="project" value="UniProtKB-KW"/>
</dbReference>
<evidence type="ECO:0000259" key="11">
    <source>
        <dbReference type="PROSITE" id="PS51194"/>
    </source>
</evidence>
<evidence type="ECO:0000256" key="6">
    <source>
        <dbReference type="ARBA" id="ARBA00022840"/>
    </source>
</evidence>
<feature type="domain" description="Helicase C-terminal" evidence="11">
    <location>
        <begin position="476"/>
        <end position="644"/>
    </location>
</feature>
<dbReference type="InterPro" id="IPR040801">
    <property type="entry name" value="Ski2_N"/>
</dbReference>
<dbReference type="PANTHER" id="PTHR12131:SF1">
    <property type="entry name" value="ATP-DEPENDENT RNA HELICASE SUPV3L1, MITOCHONDRIAL-RELATED"/>
    <property type="match status" value="1"/>
</dbReference>
<dbReference type="GO" id="GO:0070478">
    <property type="term" value="P:nuclear-transcribed mRNA catabolic process, 3'-5' exonucleolytic nonsense-mediated decay"/>
    <property type="evidence" value="ECO:0007669"/>
    <property type="project" value="TreeGrafter"/>
</dbReference>
<dbReference type="Gene3D" id="3.40.50.300">
    <property type="entry name" value="P-loop containing nucleotide triphosphate hydrolases"/>
    <property type="match status" value="2"/>
</dbReference>
<dbReference type="PANTHER" id="PTHR12131">
    <property type="entry name" value="ATP-DEPENDENT RNA AND DNA HELICASE"/>
    <property type="match status" value="1"/>
</dbReference>
<dbReference type="SMART" id="SM00487">
    <property type="entry name" value="DEXDc"/>
    <property type="match status" value="1"/>
</dbReference>
<dbReference type="Proteomes" id="UP001054837">
    <property type="component" value="Unassembled WGS sequence"/>
</dbReference>
<dbReference type="InterPro" id="IPR014001">
    <property type="entry name" value="Helicase_ATP-bd"/>
</dbReference>
<feature type="domain" description="Helicase ATP-binding" evidence="10">
    <location>
        <begin position="211"/>
        <end position="367"/>
    </location>
</feature>
<evidence type="ECO:0000256" key="4">
    <source>
        <dbReference type="ARBA" id="ARBA00022801"/>
    </source>
</evidence>
<dbReference type="AlphaFoldDB" id="A0AAV4W994"/>
<keyword evidence="3" id="KW-0547">Nucleotide-binding</keyword>
<keyword evidence="13" id="KW-1185">Reference proteome</keyword>
<name>A0AAV4W994_9ARAC</name>
<keyword evidence="6" id="KW-0067">ATP-binding</keyword>
<keyword evidence="7" id="KW-0694">RNA-binding</keyword>
<evidence type="ECO:0000256" key="8">
    <source>
        <dbReference type="ARBA" id="ARBA00047984"/>
    </source>
</evidence>
<gene>
    <name evidence="12" type="primary">SKIV2L</name>
    <name evidence="12" type="ORF">CDAR_553071</name>
</gene>
<dbReference type="Pfam" id="PF17911">
    <property type="entry name" value="Ski2_N"/>
    <property type="match status" value="1"/>
</dbReference>
<dbReference type="PROSITE" id="PS51194">
    <property type="entry name" value="HELICASE_CTER"/>
    <property type="match status" value="1"/>
</dbReference>
<accession>A0AAV4W994</accession>
<evidence type="ECO:0000313" key="13">
    <source>
        <dbReference type="Proteomes" id="UP001054837"/>
    </source>
</evidence>
<dbReference type="InterPro" id="IPR012961">
    <property type="entry name" value="Ski2/MTR4_C"/>
</dbReference>
<dbReference type="CDD" id="cd18795">
    <property type="entry name" value="SF2_C_Ski2"/>
    <property type="match status" value="1"/>
</dbReference>
<evidence type="ECO:0000256" key="1">
    <source>
        <dbReference type="ARBA" id="ARBA00004496"/>
    </source>
</evidence>
<dbReference type="Pfam" id="PF13234">
    <property type="entry name" value="MTR4_beta-barrel"/>
    <property type="match status" value="1"/>
</dbReference>
<dbReference type="FunFam" id="3.40.50.300:FF:000354">
    <property type="entry name" value="ATP-dependent RNA helicase SKI2"/>
    <property type="match status" value="1"/>
</dbReference>
<proteinExistence type="predicted"/>
<dbReference type="SMART" id="SM01142">
    <property type="entry name" value="DSHCT"/>
    <property type="match status" value="1"/>
</dbReference>
<comment type="catalytic activity">
    <reaction evidence="8">
        <text>ATP + H2O = ADP + phosphate + H(+)</text>
        <dbReference type="Rhea" id="RHEA:13065"/>
        <dbReference type="ChEBI" id="CHEBI:15377"/>
        <dbReference type="ChEBI" id="CHEBI:15378"/>
        <dbReference type="ChEBI" id="CHEBI:30616"/>
        <dbReference type="ChEBI" id="CHEBI:43474"/>
        <dbReference type="ChEBI" id="CHEBI:456216"/>
        <dbReference type="EC" id="3.6.4.13"/>
    </reaction>
</comment>
<comment type="subcellular location">
    <subcellularLocation>
        <location evidence="1">Cytoplasm</location>
    </subcellularLocation>
</comment>
<sequence>MMTGKLLGFTEEVKDIYEGTHKTSTSLSRAPGPPEAGVKGSSSSFPFWPGGMDEPWADLLKKESLDASLFQEDLLDTPPGFKCGMKFEKKNEDQVDYIHSQPQKIYLSEVLAMDDDIDLEGLNEQEEKEAINLEKTFKQQDSSSDVEDAFLKLSSLPVLNISEAEKKKPVTNYEWAVIDDITRPVEDFEEKVPKMAMTWEFTLDPFQQKAVMHLEKKESVFVAAHTSAGKTVVAEYAIALAKKHVTRVIYTSPIKALSNQKYRDFKEKFEDVGLITGDVQINPTAFCLIMTTEILRSMLYHGSDVVRELEWVIFDEVHYINDTERGVVWEEVFIMLPDHVSLIMLSATVPNTAEFAEWLGGIKKRKIYVISTLKRPVPLVHYLYTGSVGKSENDIFPIVDSSGKFLNNEFMKASKPKDNKTKSSTGPKGPKFYIGPAQEKNIYIGLLGYLQKKDLLPAVCFTLSRKKCNAHAEMLSSKDLTTQVEKREITKFFNECISKLKAEDRKLPQVKLMGEQLKLGFGVHHSGILPILKEVVEMLFQRSLLKVLFATETFAMGVNMPARTVVFDSIRKHDGVNFRDLRPSEYIQMAGRAGRRGKDKIGTVIILCKADIPDSLSLQNMMLGKPTKLESQFKLTYSMILNLLKIKTLRVEDVIRRSFGESSNQKQQKVYKVMLDEAREKLASLTKLDCSLCNVDLASYIVTLKEARILKSDVMEKKCSQAVANKLLVPGRILVVSTNEYQNILCTLLSADKDNKIKVLAIAEKNKSSNSKDVSSSPGILPWTKQLFYPSERQPEVLNLSFCDIQVIGNKVMRIDDSSILKESKRLTTMSSNFGHSISAAFQELCCLCEGNLNGFPAANVTLKDINFAYKAQDLEKIEKSFENYTCVKCPEFSKHFVEVSNFLQMEEDIKDYSYKLSEESLSLHPDYESRKNVLRQLGYIDQNDNVQLKGSVAREMSNHELLITELLVKSVFSECPPEEVAALLSCMVFQQKNDDANLELPSHLLQKIKDIRQVAGDISIVQSVNKIQDPNFVAQYNFYLVPVVYEWAKGTIFAEIMKKTDVDEGIIVRSIQRLSELLKDVRNGANLVGDTALAKKMEDASRQIKRDIVFAASLYTQ</sequence>